<evidence type="ECO:0000313" key="1">
    <source>
        <dbReference type="EMBL" id="RXG87346.1"/>
    </source>
</evidence>
<dbReference type="Proteomes" id="UP000289946">
    <property type="component" value="Unassembled WGS sequence"/>
</dbReference>
<dbReference type="RefSeq" id="WP_128942555.1">
    <property type="nucleotide sequence ID" value="NZ_RDRA01000029.1"/>
</dbReference>
<evidence type="ECO:0000313" key="2">
    <source>
        <dbReference type="Proteomes" id="UP000289946"/>
    </source>
</evidence>
<accession>A0ABY0DBE4</accession>
<organism evidence="1 2">
    <name type="scientific">Bradyrhizobium zhanjiangense</name>
    <dbReference type="NCBI Taxonomy" id="1325107"/>
    <lineage>
        <taxon>Bacteria</taxon>
        <taxon>Pseudomonadati</taxon>
        <taxon>Pseudomonadota</taxon>
        <taxon>Alphaproteobacteria</taxon>
        <taxon>Hyphomicrobiales</taxon>
        <taxon>Nitrobacteraceae</taxon>
        <taxon>Bradyrhizobium</taxon>
    </lineage>
</organism>
<comment type="caution">
    <text evidence="1">The sequence shown here is derived from an EMBL/GenBank/DDBJ whole genome shotgun (WGS) entry which is preliminary data.</text>
</comment>
<name>A0ABY0DBE4_9BRAD</name>
<sequence length="71" mass="8047">MSKLTAEQIAFAKTMSIKQRAVLRTLDNFPFYLSASERADREIDDLFRNKLVQCCHYGSPQGSPRALPAWG</sequence>
<keyword evidence="2" id="KW-1185">Reference proteome</keyword>
<protein>
    <submittedName>
        <fullName evidence="1">Uncharacterized protein</fullName>
    </submittedName>
</protein>
<dbReference type="EMBL" id="RDRA01000029">
    <property type="protein sequence ID" value="RXG87346.1"/>
    <property type="molecule type" value="Genomic_DNA"/>
</dbReference>
<proteinExistence type="predicted"/>
<reference evidence="1 2" key="1">
    <citation type="submission" date="2018-10" db="EMBL/GenBank/DDBJ databases">
        <title>Bradyrhizobium sp. nov., isolated from effective nodules of peanut in China.</title>
        <authorList>
            <person name="Li Y."/>
        </authorList>
    </citation>
    <scope>NUCLEOTIDE SEQUENCE [LARGE SCALE GENOMIC DNA]</scope>
    <source>
        <strain evidence="1 2">CCBAU 51781</strain>
    </source>
</reference>
<gene>
    <name evidence="1" type="ORF">EAS62_36000</name>
</gene>